<evidence type="ECO:0000313" key="2">
    <source>
        <dbReference type="Proteomes" id="UP000255517"/>
    </source>
</evidence>
<organism evidence="1 2">
    <name type="scientific">Peptoniphilus lacrimalis</name>
    <dbReference type="NCBI Taxonomy" id="33031"/>
    <lineage>
        <taxon>Bacteria</taxon>
        <taxon>Bacillati</taxon>
        <taxon>Bacillota</taxon>
        <taxon>Tissierellia</taxon>
        <taxon>Tissierellales</taxon>
        <taxon>Peptoniphilaceae</taxon>
        <taxon>Peptoniphilus</taxon>
    </lineage>
</organism>
<dbReference type="EMBL" id="UGSZ01000001">
    <property type="protein sequence ID" value="SUB57752.1"/>
    <property type="molecule type" value="Genomic_DNA"/>
</dbReference>
<gene>
    <name evidence="1" type="ORF">NCTC13149_01609</name>
</gene>
<accession>A0A379C5X6</accession>
<protein>
    <submittedName>
        <fullName evidence="1">Uncharacterized protein</fullName>
    </submittedName>
</protein>
<dbReference type="RefSeq" id="WP_147285950.1">
    <property type="nucleotide sequence ID" value="NZ_JASOSY010000005.1"/>
</dbReference>
<evidence type="ECO:0000313" key="1">
    <source>
        <dbReference type="EMBL" id="SUB57752.1"/>
    </source>
</evidence>
<dbReference type="STRING" id="1122949.GCA_000378725_01691"/>
<dbReference type="AlphaFoldDB" id="A0A379C5X6"/>
<sequence>MRLFNTDYSAKGIRIYINDEIYHIYVRKKGLSIKVVDMFKRINDESVPVKFRQEQIMDFTIINIVKSIGFDLKILFKRFFGKFKSKFG</sequence>
<proteinExistence type="predicted"/>
<name>A0A379C5X6_9FIRM</name>
<dbReference type="Proteomes" id="UP000255517">
    <property type="component" value="Unassembled WGS sequence"/>
</dbReference>
<reference evidence="1 2" key="1">
    <citation type="submission" date="2018-06" db="EMBL/GenBank/DDBJ databases">
        <authorList>
            <consortium name="Pathogen Informatics"/>
            <person name="Doyle S."/>
        </authorList>
    </citation>
    <scope>NUCLEOTIDE SEQUENCE [LARGE SCALE GENOMIC DNA]</scope>
    <source>
        <strain evidence="1 2">NCTC13149</strain>
    </source>
</reference>